<dbReference type="InterPro" id="IPR003313">
    <property type="entry name" value="AraC-bd"/>
</dbReference>
<sequence>MARADLHTAFFGGRGFTLYHATGAHGSRPLTPHFHDEYLICAQLAGHEECHVAGRLFSFEPGDVVLMNPQQVHTGNARGSSDVDYITLYVDRRLALGLVEDAAGPRCAPEFTSVRVTGRVELVSAITALHDLVRSDNAPGRTLEVEAALHNVVSHAFTEFSNLREPLRRSTNRIAHRKIARVVDYIRSLDPRIDPTTLSLDELASVAELSKYHFLRQFAQVVGMTPGAYLRTLRLCQAARELRSSRRSILEIALGAGFADHPSFSRAFARHMGMTPSQYQALGPL</sequence>
<keyword evidence="3" id="KW-0010">Activator</keyword>
<dbReference type="PANTHER" id="PTHR46796">
    <property type="entry name" value="HTH-TYPE TRANSCRIPTIONAL ACTIVATOR RHAS-RELATED"/>
    <property type="match status" value="1"/>
</dbReference>
<proteinExistence type="predicted"/>
<name>A0A1I2G6E9_9BACT</name>
<dbReference type="PROSITE" id="PS00041">
    <property type="entry name" value="HTH_ARAC_FAMILY_1"/>
    <property type="match status" value="1"/>
</dbReference>
<dbReference type="InterPro" id="IPR020449">
    <property type="entry name" value="Tscrpt_reg_AraC-type_HTH"/>
</dbReference>
<evidence type="ECO:0000256" key="4">
    <source>
        <dbReference type="ARBA" id="ARBA00023163"/>
    </source>
</evidence>
<feature type="domain" description="HTH araC/xylS-type" evidence="5">
    <location>
        <begin position="180"/>
        <end position="282"/>
    </location>
</feature>
<dbReference type="Pfam" id="PF02311">
    <property type="entry name" value="AraC_binding"/>
    <property type="match status" value="1"/>
</dbReference>
<dbReference type="SUPFAM" id="SSF46689">
    <property type="entry name" value="Homeodomain-like"/>
    <property type="match status" value="2"/>
</dbReference>
<dbReference type="PROSITE" id="PS01124">
    <property type="entry name" value="HTH_ARAC_FAMILY_2"/>
    <property type="match status" value="1"/>
</dbReference>
<evidence type="ECO:0000256" key="2">
    <source>
        <dbReference type="ARBA" id="ARBA00023125"/>
    </source>
</evidence>
<evidence type="ECO:0000259" key="5">
    <source>
        <dbReference type="PROSITE" id="PS01124"/>
    </source>
</evidence>
<accession>A0A1I2G6E9</accession>
<dbReference type="SUPFAM" id="SSF51215">
    <property type="entry name" value="Regulatory protein AraC"/>
    <property type="match status" value="1"/>
</dbReference>
<dbReference type="OrthoDB" id="112032at2"/>
<dbReference type="AlphaFoldDB" id="A0A1I2G6E9"/>
<dbReference type="InterPro" id="IPR037923">
    <property type="entry name" value="HTH-like"/>
</dbReference>
<gene>
    <name evidence="6" type="ORF">SAMN02745121_07074</name>
</gene>
<reference evidence="7" key="1">
    <citation type="submission" date="2016-10" db="EMBL/GenBank/DDBJ databases">
        <authorList>
            <person name="Varghese N."/>
            <person name="Submissions S."/>
        </authorList>
    </citation>
    <scope>NUCLEOTIDE SEQUENCE [LARGE SCALE GENOMIC DNA]</scope>
    <source>
        <strain evidence="7">ATCC 25963</strain>
    </source>
</reference>
<dbReference type="EMBL" id="FOMX01000030">
    <property type="protein sequence ID" value="SFF12798.1"/>
    <property type="molecule type" value="Genomic_DNA"/>
</dbReference>
<dbReference type="SMART" id="SM00342">
    <property type="entry name" value="HTH_ARAC"/>
    <property type="match status" value="1"/>
</dbReference>
<keyword evidence="1" id="KW-0805">Transcription regulation</keyword>
<keyword evidence="7" id="KW-1185">Reference proteome</keyword>
<dbReference type="Gene3D" id="1.10.10.60">
    <property type="entry name" value="Homeodomain-like"/>
    <property type="match status" value="2"/>
</dbReference>
<dbReference type="RefSeq" id="WP_096325718.1">
    <property type="nucleotide sequence ID" value="NZ_FOMX01000030.1"/>
</dbReference>
<dbReference type="InterPro" id="IPR050204">
    <property type="entry name" value="AraC_XylS_family_regulators"/>
</dbReference>
<evidence type="ECO:0000256" key="3">
    <source>
        <dbReference type="ARBA" id="ARBA00023159"/>
    </source>
</evidence>
<keyword evidence="4" id="KW-0804">Transcription</keyword>
<dbReference type="InterPro" id="IPR018062">
    <property type="entry name" value="HTH_AraC-typ_CS"/>
</dbReference>
<dbReference type="STRING" id="54.SAMN02745121_07074"/>
<dbReference type="InterPro" id="IPR009057">
    <property type="entry name" value="Homeodomain-like_sf"/>
</dbReference>
<dbReference type="InterPro" id="IPR014710">
    <property type="entry name" value="RmlC-like_jellyroll"/>
</dbReference>
<dbReference type="Pfam" id="PF12833">
    <property type="entry name" value="HTH_18"/>
    <property type="match status" value="1"/>
</dbReference>
<dbReference type="Gene3D" id="2.60.120.10">
    <property type="entry name" value="Jelly Rolls"/>
    <property type="match status" value="1"/>
</dbReference>
<dbReference type="PRINTS" id="PR00032">
    <property type="entry name" value="HTHARAC"/>
</dbReference>
<evidence type="ECO:0000313" key="6">
    <source>
        <dbReference type="EMBL" id="SFF12798.1"/>
    </source>
</evidence>
<organism evidence="6 7">
    <name type="scientific">Nannocystis exedens</name>
    <dbReference type="NCBI Taxonomy" id="54"/>
    <lineage>
        <taxon>Bacteria</taxon>
        <taxon>Pseudomonadati</taxon>
        <taxon>Myxococcota</taxon>
        <taxon>Polyangia</taxon>
        <taxon>Nannocystales</taxon>
        <taxon>Nannocystaceae</taxon>
        <taxon>Nannocystis</taxon>
    </lineage>
</organism>
<keyword evidence="2" id="KW-0238">DNA-binding</keyword>
<dbReference type="GO" id="GO:0043565">
    <property type="term" value="F:sequence-specific DNA binding"/>
    <property type="evidence" value="ECO:0007669"/>
    <property type="project" value="InterPro"/>
</dbReference>
<dbReference type="InterPro" id="IPR018060">
    <property type="entry name" value="HTH_AraC"/>
</dbReference>
<dbReference type="Proteomes" id="UP000199400">
    <property type="component" value="Unassembled WGS sequence"/>
</dbReference>
<dbReference type="GO" id="GO:0003700">
    <property type="term" value="F:DNA-binding transcription factor activity"/>
    <property type="evidence" value="ECO:0007669"/>
    <property type="project" value="InterPro"/>
</dbReference>
<evidence type="ECO:0000313" key="7">
    <source>
        <dbReference type="Proteomes" id="UP000199400"/>
    </source>
</evidence>
<evidence type="ECO:0000256" key="1">
    <source>
        <dbReference type="ARBA" id="ARBA00023015"/>
    </source>
</evidence>
<protein>
    <submittedName>
        <fullName evidence="6">Transcriptional regulator, AraC family</fullName>
    </submittedName>
</protein>